<organism evidence="1 2">
    <name type="scientific">Paracoccus angustae</name>
    <dbReference type="NCBI Taxonomy" id="1671480"/>
    <lineage>
        <taxon>Bacteria</taxon>
        <taxon>Pseudomonadati</taxon>
        <taxon>Pseudomonadota</taxon>
        <taxon>Alphaproteobacteria</taxon>
        <taxon>Rhodobacterales</taxon>
        <taxon>Paracoccaceae</taxon>
        <taxon>Paracoccus</taxon>
    </lineage>
</organism>
<evidence type="ECO:0000313" key="1">
    <source>
        <dbReference type="EMBL" id="MFC3630668.1"/>
    </source>
</evidence>
<dbReference type="Proteomes" id="UP001595539">
    <property type="component" value="Unassembled WGS sequence"/>
</dbReference>
<gene>
    <name evidence="1" type="ORF">ACFOM8_14560</name>
</gene>
<evidence type="ECO:0008006" key="3">
    <source>
        <dbReference type="Google" id="ProtNLM"/>
    </source>
</evidence>
<dbReference type="RefSeq" id="WP_377762560.1">
    <property type="nucleotide sequence ID" value="NZ_JBHRXY010000013.1"/>
</dbReference>
<dbReference type="EMBL" id="JBHRXY010000013">
    <property type="protein sequence ID" value="MFC3630668.1"/>
    <property type="molecule type" value="Genomic_DNA"/>
</dbReference>
<keyword evidence="2" id="KW-1185">Reference proteome</keyword>
<evidence type="ECO:0000313" key="2">
    <source>
        <dbReference type="Proteomes" id="UP001595539"/>
    </source>
</evidence>
<sequence>MISGTRFSFNHDEETTKPELPKNSFSAIFLPVVCWMAACSPQLAKSDSFDTYSLEKFYDVETDCETRKSDLIQLQRYGQYMLYTESNDEKIIKKFAIGYGSEKCLHIFYGNKVLSRISSLEDLLLDGPSDLSPFVINDDLEIITYNYMEENGIDDSQILVFRLDALDPDDPEYSASITSSFHDGKLIASSTTAIDSSGKYADKIVARGKNVIQH</sequence>
<comment type="caution">
    <text evidence="1">The sequence shown here is derived from an EMBL/GenBank/DDBJ whole genome shotgun (WGS) entry which is preliminary data.</text>
</comment>
<name>A0ABV7U6U6_9RHOB</name>
<proteinExistence type="predicted"/>
<protein>
    <recommendedName>
        <fullName evidence="3">Lipoprotein</fullName>
    </recommendedName>
</protein>
<accession>A0ABV7U6U6</accession>
<reference evidence="2" key="1">
    <citation type="journal article" date="2019" name="Int. J. Syst. Evol. Microbiol.">
        <title>The Global Catalogue of Microorganisms (GCM) 10K type strain sequencing project: providing services to taxonomists for standard genome sequencing and annotation.</title>
        <authorList>
            <consortium name="The Broad Institute Genomics Platform"/>
            <consortium name="The Broad Institute Genome Sequencing Center for Infectious Disease"/>
            <person name="Wu L."/>
            <person name="Ma J."/>
        </authorList>
    </citation>
    <scope>NUCLEOTIDE SEQUENCE [LARGE SCALE GENOMIC DNA]</scope>
    <source>
        <strain evidence="2">KCTC 42473</strain>
    </source>
</reference>